<evidence type="ECO:0000313" key="13">
    <source>
        <dbReference type="Proteomes" id="UP000069135"/>
    </source>
</evidence>
<evidence type="ECO:0000256" key="2">
    <source>
        <dbReference type="ARBA" id="ARBA00006601"/>
    </source>
</evidence>
<dbReference type="NCBIfam" id="TIGR03026">
    <property type="entry name" value="NDP-sugDHase"/>
    <property type="match status" value="1"/>
</dbReference>
<evidence type="ECO:0000256" key="5">
    <source>
        <dbReference type="ARBA" id="ARBA00023027"/>
    </source>
</evidence>
<evidence type="ECO:0000256" key="1">
    <source>
        <dbReference type="ARBA" id="ARBA00004701"/>
    </source>
</evidence>
<feature type="binding site" evidence="9">
    <location>
        <begin position="155"/>
        <end position="158"/>
    </location>
    <ligand>
        <name>substrate</name>
    </ligand>
</feature>
<accession>A0A0S1SG08</accession>
<dbReference type="GO" id="GO:0006065">
    <property type="term" value="P:UDP-glucuronate biosynthetic process"/>
    <property type="evidence" value="ECO:0007669"/>
    <property type="project" value="UniProtKB-UniPathway"/>
</dbReference>
<dbReference type="Gene3D" id="3.40.50.720">
    <property type="entry name" value="NAD(P)-binding Rossmann-like Domain"/>
    <property type="match status" value="2"/>
</dbReference>
<dbReference type="GO" id="GO:0051287">
    <property type="term" value="F:NAD binding"/>
    <property type="evidence" value="ECO:0007669"/>
    <property type="project" value="InterPro"/>
</dbReference>
<dbReference type="SMART" id="SM00984">
    <property type="entry name" value="UDPG_MGDP_dh_C"/>
    <property type="match status" value="1"/>
</dbReference>
<accession>A0A0S1SKL9</accession>
<keyword evidence="4 7" id="KW-0560">Oxidoreductase</keyword>
<dbReference type="GO" id="GO:0003979">
    <property type="term" value="F:UDP-glucose 6-dehydrogenase activity"/>
    <property type="evidence" value="ECO:0007669"/>
    <property type="project" value="UniProtKB-EC"/>
</dbReference>
<dbReference type="PROSITE" id="PS51257">
    <property type="entry name" value="PROKAR_LIPOPROTEIN"/>
    <property type="match status" value="1"/>
</dbReference>
<organism evidence="12 13">
    <name type="scientific">Candidatus Peribacter riflensis</name>
    <dbReference type="NCBI Taxonomy" id="1735162"/>
    <lineage>
        <taxon>Bacteria</taxon>
        <taxon>Candidatus Peregrinibacteriota</taxon>
        <taxon>Candidatus Peribacteria</taxon>
        <taxon>Candidatus Peribacterales</taxon>
        <taxon>Candidatus Peribacteraceae</taxon>
        <taxon>Candidatus Peribacter</taxon>
    </lineage>
</organism>
<evidence type="ECO:0000256" key="9">
    <source>
        <dbReference type="PIRSR" id="PIRSR500134-2"/>
    </source>
</evidence>
<feature type="binding site" evidence="10">
    <location>
        <position position="158"/>
    </location>
    <ligand>
        <name>NAD(+)</name>
        <dbReference type="ChEBI" id="CHEBI:57540"/>
    </ligand>
</feature>
<feature type="binding site" evidence="9">
    <location>
        <position position="264"/>
    </location>
    <ligand>
        <name>substrate</name>
    </ligand>
</feature>
<comment type="pathway">
    <text evidence="1">Nucleotide-sugar biosynthesis; UDP-alpha-D-glucuronate biosynthesis; UDP-alpha-D-glucuronate from UDP-alpha-D-glucose: step 1/1.</text>
</comment>
<evidence type="ECO:0000256" key="10">
    <source>
        <dbReference type="PIRSR" id="PIRSR500134-3"/>
    </source>
</evidence>
<dbReference type="InterPro" id="IPR036220">
    <property type="entry name" value="UDP-Glc/GDP-Man_DH_C_sf"/>
</dbReference>
<dbReference type="KEGG" id="prf:PeribacterA2_0931"/>
<accession>A0A0S1SS11</accession>
<dbReference type="InterPro" id="IPR028357">
    <property type="entry name" value="UDPglc_DH_bac"/>
</dbReference>
<dbReference type="PIRSF" id="PIRSF000124">
    <property type="entry name" value="UDPglc_GDPman_dh"/>
    <property type="match status" value="1"/>
</dbReference>
<feature type="binding site" evidence="10">
    <location>
        <position position="35"/>
    </location>
    <ligand>
        <name>NAD(+)</name>
        <dbReference type="ChEBI" id="CHEBI:57540"/>
    </ligand>
</feature>
<dbReference type="Proteomes" id="UP000069135">
    <property type="component" value="Chromosome"/>
</dbReference>
<evidence type="ECO:0000256" key="6">
    <source>
        <dbReference type="ARBA" id="ARBA00047473"/>
    </source>
</evidence>
<dbReference type="GO" id="GO:0000271">
    <property type="term" value="P:polysaccharide biosynthetic process"/>
    <property type="evidence" value="ECO:0007669"/>
    <property type="project" value="InterPro"/>
</dbReference>
<dbReference type="Gene3D" id="1.20.5.100">
    <property type="entry name" value="Cytochrome c1, transmembrane anchor, C-terminal"/>
    <property type="match status" value="1"/>
</dbReference>
<evidence type="ECO:0000256" key="8">
    <source>
        <dbReference type="PIRSR" id="PIRSR500134-1"/>
    </source>
</evidence>
<dbReference type="PATRIC" id="fig|1735161.3.peg.910"/>
<evidence type="ECO:0000313" key="12">
    <source>
        <dbReference type="EMBL" id="ALM13597.1"/>
    </source>
</evidence>
<dbReference type="SUPFAM" id="SSF48179">
    <property type="entry name" value="6-phosphogluconate dehydrogenase C-terminal domain-like"/>
    <property type="match status" value="1"/>
</dbReference>
<evidence type="ECO:0000259" key="11">
    <source>
        <dbReference type="SMART" id="SM00984"/>
    </source>
</evidence>
<dbReference type="InterPro" id="IPR014027">
    <property type="entry name" value="UDP-Glc/GDP-Man_DH_C"/>
</dbReference>
<dbReference type="EC" id="1.1.1.22" evidence="3 7"/>
<proteinExistence type="inferred from homology"/>
<dbReference type="STRING" id="1735162.PeribacterB2_0933"/>
<keyword evidence="5 7" id="KW-0520">NAD</keyword>
<protein>
    <recommendedName>
        <fullName evidence="3 7">UDP-glucose 6-dehydrogenase</fullName>
        <ecNumber evidence="3 7">1.1.1.22</ecNumber>
    </recommendedName>
</protein>
<dbReference type="InterPro" id="IPR036291">
    <property type="entry name" value="NAD(P)-bd_dom_sf"/>
</dbReference>
<accession>A0A0S1SVE4</accession>
<evidence type="ECO:0000256" key="7">
    <source>
        <dbReference type="PIRNR" id="PIRNR000124"/>
    </source>
</evidence>
<dbReference type="SUPFAM" id="SSF52413">
    <property type="entry name" value="UDP-glucose/GDP-mannose dehydrogenase C-terminal domain"/>
    <property type="match status" value="1"/>
</dbReference>
<dbReference type="SUPFAM" id="SSF51735">
    <property type="entry name" value="NAD(P)-binding Rossmann-fold domains"/>
    <property type="match status" value="1"/>
</dbReference>
<dbReference type="InterPro" id="IPR001732">
    <property type="entry name" value="UDP-Glc/GDP-Man_DH_N"/>
</dbReference>
<comment type="catalytic activity">
    <reaction evidence="6 7">
        <text>UDP-alpha-D-glucose + 2 NAD(+) + H2O = UDP-alpha-D-glucuronate + 2 NADH + 3 H(+)</text>
        <dbReference type="Rhea" id="RHEA:23596"/>
        <dbReference type="ChEBI" id="CHEBI:15377"/>
        <dbReference type="ChEBI" id="CHEBI:15378"/>
        <dbReference type="ChEBI" id="CHEBI:57540"/>
        <dbReference type="ChEBI" id="CHEBI:57945"/>
        <dbReference type="ChEBI" id="CHEBI:58052"/>
        <dbReference type="ChEBI" id="CHEBI:58885"/>
        <dbReference type="EC" id="1.1.1.22"/>
    </reaction>
</comment>
<reference evidence="12 13" key="2">
    <citation type="journal article" date="2016" name="PeerJ">
        <title>Analysis of five complete genome sequences for members of the class Peribacteria in the recently recognized Peregrinibacteria bacterial phylum.</title>
        <authorList>
            <person name="Anantharaman K."/>
            <person name="Brown C.T."/>
            <person name="Burstein D."/>
            <person name="Castelle C.J."/>
            <person name="Probst A.J."/>
            <person name="Thomas B.C."/>
            <person name="Williams K.H."/>
            <person name="Banfield J.F."/>
        </authorList>
    </citation>
    <scope>NUCLEOTIDE SEQUENCE [LARGE SCALE GENOMIC DNA]</scope>
    <source>
        <strain evidence="12">RIFOXYD1_FULL_PER-ii_59_16</strain>
    </source>
</reference>
<dbReference type="InterPro" id="IPR008927">
    <property type="entry name" value="6-PGluconate_DH-like_C_sf"/>
</dbReference>
<dbReference type="PIRSF" id="PIRSF500134">
    <property type="entry name" value="UDPglc_DH_bac"/>
    <property type="match status" value="1"/>
</dbReference>
<dbReference type="Pfam" id="PF03720">
    <property type="entry name" value="UDPG_MGDP_dh_C"/>
    <property type="match status" value="1"/>
</dbReference>
<dbReference type="InterPro" id="IPR014026">
    <property type="entry name" value="UDP-Glc/GDP-Man_DH_dimer"/>
</dbReference>
<feature type="binding site" evidence="9">
    <location>
        <begin position="256"/>
        <end position="260"/>
    </location>
    <ligand>
        <name>substrate</name>
    </ligand>
</feature>
<dbReference type="PANTHER" id="PTHR43750">
    <property type="entry name" value="UDP-GLUCOSE 6-DEHYDROGENASE TUAD"/>
    <property type="match status" value="1"/>
</dbReference>
<evidence type="ECO:0000256" key="3">
    <source>
        <dbReference type="ARBA" id="ARBA00012954"/>
    </source>
</evidence>
<reference evidence="13" key="1">
    <citation type="submission" date="2015-10" db="EMBL/GenBank/DDBJ databases">
        <title>Analysis of five complete genome sequences for members of the class Peribacteria in the recently recognized Peregrinibacteria bacterial phylum.</title>
        <authorList>
            <person name="Anantharaman K."/>
            <person name="Brown C.T."/>
            <person name="Burstein D."/>
            <person name="Castelle C.J."/>
            <person name="Probst A.J."/>
            <person name="Thomas B.C."/>
            <person name="Williams K.H."/>
            <person name="Banfield J.F."/>
        </authorList>
    </citation>
    <scope>NUCLEOTIDE SEQUENCE [LARGE SCALE GENOMIC DNA]</scope>
</reference>
<feature type="binding site" evidence="10">
    <location>
        <position position="332"/>
    </location>
    <ligand>
        <name>NAD(+)</name>
        <dbReference type="ChEBI" id="CHEBI:57540"/>
    </ligand>
</feature>
<feature type="binding site" evidence="10">
    <location>
        <position position="270"/>
    </location>
    <ligand>
        <name>NAD(+)</name>
        <dbReference type="ChEBI" id="CHEBI:57540"/>
    </ligand>
</feature>
<feature type="binding site" evidence="10">
    <location>
        <position position="86"/>
    </location>
    <ligand>
        <name>NAD(+)</name>
        <dbReference type="ChEBI" id="CHEBI:57540"/>
    </ligand>
</feature>
<feature type="active site" description="Nucleophile" evidence="8">
    <location>
        <position position="267"/>
    </location>
</feature>
<feature type="domain" description="UDP-glucose/GDP-mannose dehydrogenase C-terminal" evidence="11">
    <location>
        <begin position="318"/>
        <end position="420"/>
    </location>
</feature>
<gene>
    <name evidence="12" type="ORF">PeribacterD1_0931</name>
</gene>
<dbReference type="UniPathway" id="UPA00038">
    <property type="reaction ID" value="UER00491"/>
</dbReference>
<dbReference type="PANTHER" id="PTHR43750:SF3">
    <property type="entry name" value="UDP-GLUCOSE 6-DEHYDROGENASE TUAD"/>
    <property type="match status" value="1"/>
</dbReference>
<dbReference type="Pfam" id="PF00984">
    <property type="entry name" value="UDPG_MGDP_dh"/>
    <property type="match status" value="1"/>
</dbReference>
<feature type="binding site" evidence="9">
    <location>
        <position position="211"/>
    </location>
    <ligand>
        <name>substrate</name>
    </ligand>
</feature>
<feature type="binding site" evidence="9">
    <location>
        <position position="325"/>
    </location>
    <ligand>
        <name>substrate</name>
    </ligand>
</feature>
<dbReference type="InterPro" id="IPR017476">
    <property type="entry name" value="UDP-Glc/GDP-Man"/>
</dbReference>
<evidence type="ECO:0000256" key="4">
    <source>
        <dbReference type="ARBA" id="ARBA00023002"/>
    </source>
</evidence>
<sequence length="436" mass="48025">MKITIVGTGYVGLVSAACFAELGHEVIGVDIDAAKVKKLKSGQSPIYEPGLEELLLRNLQSGRLSFTTQLAEALPECKVLFCAVATPPNEDHTADLRAVFSVCDGVAELIDHDLVFVNKSTVPVGTGHECEKRIAARLTKRKKKLHIPVISNPEFLREGSAVGDTLRPDRIIVGINGDEKARELMEELYQPLVRTERPLVFMSRESAEIVKYASNAFLATKISFVNMLTELCEMTEGSIRDVAKGIGLDERIGPRFLHAGIGYGGSCFPKDVKALLAIGKKLDLSLPIIQATQDVNARQRERFFQKLLNAIPTNASIGIWGLSFKPNTDDMREAPSLDLIPMLLNMSHIVRAFDPVAMENAAKVLPKEVVYVHTPLEAAKDADAVILLTEWDVFRGVDLKELKATMRGRLLFDGRNVYDPEEIREAGFTYQGIGVK</sequence>
<comment type="similarity">
    <text evidence="2 7">Belongs to the UDP-glucose/GDP-mannose dehydrogenase family.</text>
</comment>
<feature type="binding site" evidence="10">
    <location>
        <position position="30"/>
    </location>
    <ligand>
        <name>NAD(+)</name>
        <dbReference type="ChEBI" id="CHEBI:57540"/>
    </ligand>
</feature>
<dbReference type="Pfam" id="PF03721">
    <property type="entry name" value="UDPG_MGDP_dh_N"/>
    <property type="match status" value="1"/>
</dbReference>
<accession>A0A0S1SWB2</accession>
<feature type="binding site" evidence="10">
    <location>
        <position position="121"/>
    </location>
    <ligand>
        <name>NAD(+)</name>
        <dbReference type="ChEBI" id="CHEBI:57540"/>
    </ligand>
</feature>
<dbReference type="EMBL" id="CP013065">
    <property type="protein sequence ID" value="ALM13597.1"/>
    <property type="molecule type" value="Genomic_DNA"/>
</dbReference>
<dbReference type="AlphaFoldDB" id="A0A0S1SWB2"/>
<name>A0A0S1SWB2_9BACT</name>